<dbReference type="PANTHER" id="PTHR21616:SF2">
    <property type="entry name" value="CENTROSOME AND SPINDLE POLE-ASSOCIATED PROTEIN 1"/>
    <property type="match status" value="1"/>
</dbReference>
<keyword evidence="3" id="KW-1185">Reference proteome</keyword>
<dbReference type="AlphaFoldDB" id="A0A835YQS5"/>
<feature type="compositionally biased region" description="Low complexity" evidence="1">
    <location>
        <begin position="525"/>
        <end position="541"/>
    </location>
</feature>
<feature type="compositionally biased region" description="Basic and acidic residues" evidence="1">
    <location>
        <begin position="417"/>
        <end position="428"/>
    </location>
</feature>
<feature type="compositionally biased region" description="Polar residues" evidence="1">
    <location>
        <begin position="434"/>
        <end position="446"/>
    </location>
</feature>
<gene>
    <name evidence="2" type="ORF">JKP88DRAFT_326853</name>
</gene>
<sequence>MAHELGKQIEDQRLRKEAAKAQERAEEDRENARIEAERLDLARRFEEEERGRKRQEEVKAAREAEEQRRAAENRRIAEERRLAEDDRAATEKAARQQRELQEQYQQELEAERGAVDPQLPAASPPHARGEAGVANGRPYLNPNAALPEGASNGALTPGFPAHVSPGRRRGAGGSSPVHSQYSGGPLPVHQQLPFDRESLFGNGAPAPAALSPEARNSPCGTDRSRRQFPVEGSIGSGTVPAAITEDAIARLQQQLDEQRRATERLRAEMQQRERQARAQAPNSAPNRAVNGVSIGLGALHGGPAWLVPPPASAASAVTRDPQGGGGTHVSLGLLKQASESLRGALYDAEADWRAGLAEQGGAFAEWAPRRPPRHPGGANGDERRRRRAAWGNGSGGGGHGGAGGRLPSPASLLPRHYLSEQHSRDASGDMRLSSAGSSDVASTATARSLKGGTQLLFPDGTVRSAAAARAPSFDPGGSALPDRLHSARSWGGGGSAHAPSTRSSEASSGSRARCDIDGTLRQHGSAHGSAWSRASSAASSRSGGGSGGGGGARRERLSHMNRLAAAGRLSLSGGSGGGGGGGGGDGGGQRRGGEAPRPDTRDSIDVEAIRRRAERRLRILEGGDSPYASPFGSRTPTPLSDRRYGGAEGLGGAGAGGLLLSARAESIPGDTRWATRG</sequence>
<dbReference type="GO" id="GO:0005874">
    <property type="term" value="C:microtubule"/>
    <property type="evidence" value="ECO:0007669"/>
    <property type="project" value="InterPro"/>
</dbReference>
<protein>
    <submittedName>
        <fullName evidence="2">Uncharacterized protein</fullName>
    </submittedName>
</protein>
<feature type="region of interest" description="Disordered" evidence="1">
    <location>
        <begin position="311"/>
        <end position="330"/>
    </location>
</feature>
<dbReference type="InterPro" id="IPR026708">
    <property type="entry name" value="CSPP1"/>
</dbReference>
<evidence type="ECO:0000256" key="1">
    <source>
        <dbReference type="SAM" id="MobiDB-lite"/>
    </source>
</evidence>
<organism evidence="2 3">
    <name type="scientific">Tribonema minus</name>
    <dbReference type="NCBI Taxonomy" id="303371"/>
    <lineage>
        <taxon>Eukaryota</taxon>
        <taxon>Sar</taxon>
        <taxon>Stramenopiles</taxon>
        <taxon>Ochrophyta</taxon>
        <taxon>PX clade</taxon>
        <taxon>Xanthophyceae</taxon>
        <taxon>Tribonematales</taxon>
        <taxon>Tribonemataceae</taxon>
        <taxon>Tribonema</taxon>
    </lineage>
</organism>
<feature type="compositionally biased region" description="Basic and acidic residues" evidence="1">
    <location>
        <begin position="259"/>
        <end position="276"/>
    </location>
</feature>
<dbReference type="PANTHER" id="PTHR21616">
    <property type="entry name" value="CENTROSOME SPINDLE POLE ASSOCIATED PROTEIN"/>
    <property type="match status" value="1"/>
</dbReference>
<evidence type="ECO:0000313" key="3">
    <source>
        <dbReference type="Proteomes" id="UP000664859"/>
    </source>
</evidence>
<name>A0A835YQS5_9STRA</name>
<dbReference type="GO" id="GO:0000922">
    <property type="term" value="C:spindle pole"/>
    <property type="evidence" value="ECO:0007669"/>
    <property type="project" value="InterPro"/>
</dbReference>
<dbReference type="Proteomes" id="UP000664859">
    <property type="component" value="Unassembled WGS sequence"/>
</dbReference>
<feature type="region of interest" description="Disordered" evidence="1">
    <location>
        <begin position="620"/>
        <end position="648"/>
    </location>
</feature>
<feature type="compositionally biased region" description="Gly residues" evidence="1">
    <location>
        <begin position="392"/>
        <end position="404"/>
    </location>
</feature>
<feature type="compositionally biased region" description="Low complexity" evidence="1">
    <location>
        <begin position="563"/>
        <end position="572"/>
    </location>
</feature>
<reference evidence="2" key="1">
    <citation type="submission" date="2021-02" db="EMBL/GenBank/DDBJ databases">
        <title>First Annotated Genome of the Yellow-green Alga Tribonema minus.</title>
        <authorList>
            <person name="Mahan K.M."/>
        </authorList>
    </citation>
    <scope>NUCLEOTIDE SEQUENCE</scope>
    <source>
        <strain evidence="2">UTEX B ZZ1240</strain>
    </source>
</reference>
<feature type="region of interest" description="Disordered" evidence="1">
    <location>
        <begin position="259"/>
        <end position="289"/>
    </location>
</feature>
<feature type="region of interest" description="Disordered" evidence="1">
    <location>
        <begin position="363"/>
        <end position="605"/>
    </location>
</feature>
<proteinExistence type="predicted"/>
<dbReference type="GO" id="GO:0032467">
    <property type="term" value="P:positive regulation of cytokinesis"/>
    <property type="evidence" value="ECO:0007669"/>
    <property type="project" value="InterPro"/>
</dbReference>
<feature type="compositionally biased region" description="Basic and acidic residues" evidence="1">
    <location>
        <begin position="591"/>
        <end position="605"/>
    </location>
</feature>
<feature type="compositionally biased region" description="Basic and acidic residues" evidence="1">
    <location>
        <begin position="1"/>
        <end position="101"/>
    </location>
</feature>
<feature type="compositionally biased region" description="Gly residues" evidence="1">
    <location>
        <begin position="573"/>
        <end position="590"/>
    </location>
</feature>
<feature type="compositionally biased region" description="Gly residues" evidence="1">
    <location>
        <begin position="542"/>
        <end position="551"/>
    </location>
</feature>
<evidence type="ECO:0000313" key="2">
    <source>
        <dbReference type="EMBL" id="KAG5179406.1"/>
    </source>
</evidence>
<dbReference type="EMBL" id="JAFCMP010000468">
    <property type="protein sequence ID" value="KAG5179406.1"/>
    <property type="molecule type" value="Genomic_DNA"/>
</dbReference>
<comment type="caution">
    <text evidence="2">The sequence shown here is derived from an EMBL/GenBank/DDBJ whole genome shotgun (WGS) entry which is preliminary data.</text>
</comment>
<accession>A0A835YQS5</accession>
<dbReference type="GO" id="GO:0005813">
    <property type="term" value="C:centrosome"/>
    <property type="evidence" value="ECO:0007669"/>
    <property type="project" value="InterPro"/>
</dbReference>
<feature type="compositionally biased region" description="Low complexity" evidence="1">
    <location>
        <begin position="498"/>
        <end position="511"/>
    </location>
</feature>
<feature type="region of interest" description="Disordered" evidence="1">
    <location>
        <begin position="1"/>
        <end position="241"/>
    </location>
</feature>